<sequence length="84" mass="8867">MHGGEPEPTIDRRAAFASPRYRAWIRIAPGWPPSRAGGAEARPGPATVTKWSGAGVLLSADQGPDRSDIGTVNLTGQVYQRPTG</sequence>
<dbReference type="AlphaFoldDB" id="A0A5B2WQT0"/>
<reference evidence="1 2" key="2">
    <citation type="submission" date="2019-09" db="EMBL/GenBank/DDBJ databases">
        <authorList>
            <person name="Jin C."/>
        </authorList>
    </citation>
    <scope>NUCLEOTIDE SEQUENCE [LARGE SCALE GENOMIC DNA]</scope>
    <source>
        <strain evidence="1 2">AN110305</strain>
    </source>
</reference>
<keyword evidence="2" id="KW-1185">Reference proteome</keyword>
<dbReference type="Proteomes" id="UP000323454">
    <property type="component" value="Unassembled WGS sequence"/>
</dbReference>
<dbReference type="EMBL" id="VUOB01000067">
    <property type="protein sequence ID" value="KAA2253328.1"/>
    <property type="molecule type" value="Genomic_DNA"/>
</dbReference>
<evidence type="ECO:0000313" key="1">
    <source>
        <dbReference type="EMBL" id="KAA2253328.1"/>
    </source>
</evidence>
<organism evidence="1 2">
    <name type="scientific">Solihabitans fulvus</name>
    <dbReference type="NCBI Taxonomy" id="1892852"/>
    <lineage>
        <taxon>Bacteria</taxon>
        <taxon>Bacillati</taxon>
        <taxon>Actinomycetota</taxon>
        <taxon>Actinomycetes</taxon>
        <taxon>Pseudonocardiales</taxon>
        <taxon>Pseudonocardiaceae</taxon>
        <taxon>Solihabitans</taxon>
    </lineage>
</organism>
<accession>A0A5B2WQT0</accession>
<comment type="caution">
    <text evidence="1">The sequence shown here is derived from an EMBL/GenBank/DDBJ whole genome shotgun (WGS) entry which is preliminary data.</text>
</comment>
<reference evidence="1 2" key="1">
    <citation type="submission" date="2019-09" db="EMBL/GenBank/DDBJ databases">
        <title>Goodfellowia gen. nov., a new genus of the Pseudonocardineae related to Actinoalloteichus, containing Goodfellowia coeruleoviolacea gen. nov., comb. nov. gen. nov., comb. nov.</title>
        <authorList>
            <person name="Labeda D."/>
        </authorList>
    </citation>
    <scope>NUCLEOTIDE SEQUENCE [LARGE SCALE GENOMIC DNA]</scope>
    <source>
        <strain evidence="1 2">AN110305</strain>
    </source>
</reference>
<proteinExistence type="predicted"/>
<evidence type="ECO:0000313" key="2">
    <source>
        <dbReference type="Proteomes" id="UP000323454"/>
    </source>
</evidence>
<protein>
    <submittedName>
        <fullName evidence="1">Uncharacterized protein</fullName>
    </submittedName>
</protein>
<name>A0A5B2WQT0_9PSEU</name>
<gene>
    <name evidence="1" type="ORF">F0L68_33510</name>
</gene>